<dbReference type="AlphaFoldDB" id="A0A8H8D8B7"/>
<gene>
    <name evidence="8" type="ORF">I9W82_004549</name>
</gene>
<dbReference type="GO" id="GO:0035243">
    <property type="term" value="F:protein-arginine omega-N symmetric methyltransferase activity"/>
    <property type="evidence" value="ECO:0007669"/>
    <property type="project" value="UniProtKB-EC"/>
</dbReference>
<keyword evidence="3 7" id="KW-0489">Methyltransferase</keyword>
<dbReference type="Gene3D" id="3.40.50.12710">
    <property type="match status" value="1"/>
</dbReference>
<dbReference type="EMBL" id="JAEOAQ010000007">
    <property type="protein sequence ID" value="KAG5416918.1"/>
    <property type="molecule type" value="Genomic_DNA"/>
</dbReference>
<keyword evidence="9" id="KW-1185">Reference proteome</keyword>
<dbReference type="OrthoDB" id="17415at2759"/>
<dbReference type="InterPro" id="IPR003788">
    <property type="entry name" value="NDUFAF7"/>
</dbReference>
<dbReference type="GeneID" id="93653178"/>
<keyword evidence="4 7" id="KW-0808">Transferase</keyword>
<dbReference type="PANTHER" id="PTHR12049:SF5">
    <property type="entry name" value="PROTEIN ARGININE METHYLTRANSFERASE NDUFAF7 HOMOLOG, MITOCHONDRIAL"/>
    <property type="match status" value="1"/>
</dbReference>
<protein>
    <recommendedName>
        <fullName evidence="7">Protein arginine methyltransferase NDUFAF7</fullName>
        <ecNumber evidence="7">2.1.1.320</ecNumber>
    </recommendedName>
</protein>
<evidence type="ECO:0000313" key="8">
    <source>
        <dbReference type="EMBL" id="KAG5416918.1"/>
    </source>
</evidence>
<evidence type="ECO:0000256" key="2">
    <source>
        <dbReference type="ARBA" id="ARBA00005891"/>
    </source>
</evidence>
<evidence type="ECO:0000313" key="9">
    <source>
        <dbReference type="Proteomes" id="UP000669133"/>
    </source>
</evidence>
<dbReference type="GO" id="GO:0005739">
    <property type="term" value="C:mitochondrion"/>
    <property type="evidence" value="ECO:0007669"/>
    <property type="project" value="UniProtKB-SubCell"/>
</dbReference>
<dbReference type="PANTHER" id="PTHR12049">
    <property type="entry name" value="PROTEIN ARGININE METHYLTRANSFERASE NDUFAF7, MITOCHONDRIAL"/>
    <property type="match status" value="1"/>
</dbReference>
<evidence type="ECO:0000256" key="7">
    <source>
        <dbReference type="RuleBase" id="RU364114"/>
    </source>
</evidence>
<comment type="caution">
    <text evidence="8">The sequence shown here is derived from an EMBL/GenBank/DDBJ whole genome shotgun (WGS) entry which is preliminary data.</text>
</comment>
<evidence type="ECO:0000256" key="4">
    <source>
        <dbReference type="ARBA" id="ARBA00022679"/>
    </source>
</evidence>
<organism evidence="8 9">
    <name type="scientific">Candida metapsilosis</name>
    <dbReference type="NCBI Taxonomy" id="273372"/>
    <lineage>
        <taxon>Eukaryota</taxon>
        <taxon>Fungi</taxon>
        <taxon>Dikarya</taxon>
        <taxon>Ascomycota</taxon>
        <taxon>Saccharomycotina</taxon>
        <taxon>Pichiomycetes</taxon>
        <taxon>Debaryomycetaceae</taxon>
        <taxon>Candida/Lodderomyces clade</taxon>
        <taxon>Candida</taxon>
    </lineage>
</organism>
<evidence type="ECO:0000256" key="3">
    <source>
        <dbReference type="ARBA" id="ARBA00022603"/>
    </source>
</evidence>
<dbReference type="RefSeq" id="XP_067546034.1">
    <property type="nucleotide sequence ID" value="XM_067693632.1"/>
</dbReference>
<dbReference type="InterPro" id="IPR038375">
    <property type="entry name" value="NDUFAF7_sf"/>
</dbReference>
<reference evidence="8 9" key="1">
    <citation type="submission" date="2020-12" db="EMBL/GenBank/DDBJ databases">
        <title>Effect of drift, selection, and recombination on the evolution of hybrid genomes in Candida yeast pathogens.</title>
        <authorList>
            <person name="Mixao V."/>
            <person name="Ksiezopolska E."/>
            <person name="Saus E."/>
            <person name="Boekhout T."/>
            <person name="Gacser A."/>
            <person name="Gabaldon T."/>
        </authorList>
    </citation>
    <scope>NUCLEOTIDE SEQUENCE [LARGE SCALE GENOMIC DNA]</scope>
    <source>
        <strain evidence="8 9">BP57</strain>
    </source>
</reference>
<sequence length="508" mass="59550">MLTLRRHLFKGRLKKVLEPPPPSHYEYSISPKTYNFKVPSTKRTLNPIQLIYQKAVNFPFDKSNEEVYNSYPKVTSNQLLDRKVRPRGVSMSTADFIEDSLYNKHYGYFAKEAEIYHPDKPFNYPDVKDIDGFMEAWGESYSKYNQDEDKPLQLWHTPTELFNPYYGESLARYILFNYKINGNYPYEDLIIYEMGGGNGSLMCNILNYIKKHEPQIYAKTQYKIIEISSHLAKKQKASYNKKLKEEGLDSDILEIHNVSIFEWKEVVEQPCFFIALEVFDNFAHDMIAYDMNTGEPMEGKVLIDKKGDFYQFFTHELSPYTNAYLQLREHGNFSVLKQQSSFKGKIDGVKSFYKSVHPLLESSTKLKVKQMVFPFNDDLTTPEYIPTRLLEFFQILKHKFPNHSLISSDFHYLPNTIKGFNAPVVQTMLKKEMVDVRTYMVQQGYFDIMFATDFEIANDMYQRVTGKESQINTHRGFLEQWADVEATTTKNGENPMLDFYRNVSFLTS</sequence>
<comment type="subcellular location">
    <subcellularLocation>
        <location evidence="1 7">Mitochondrion</location>
    </subcellularLocation>
</comment>
<comment type="catalytic activity">
    <reaction evidence="6 7">
        <text>L-arginyl-[protein] + 2 S-adenosyl-L-methionine = N(omega),N(omega)'-dimethyl-L-arginyl-[protein] + 2 S-adenosyl-L-homocysteine + 2 H(+)</text>
        <dbReference type="Rhea" id="RHEA:48108"/>
        <dbReference type="Rhea" id="RHEA-COMP:10532"/>
        <dbReference type="Rhea" id="RHEA-COMP:11992"/>
        <dbReference type="ChEBI" id="CHEBI:15378"/>
        <dbReference type="ChEBI" id="CHEBI:29965"/>
        <dbReference type="ChEBI" id="CHEBI:57856"/>
        <dbReference type="ChEBI" id="CHEBI:59789"/>
        <dbReference type="ChEBI" id="CHEBI:88221"/>
        <dbReference type="EC" id="2.1.1.320"/>
    </reaction>
</comment>
<accession>A0A8H8D8B7</accession>
<proteinExistence type="inferred from homology"/>
<evidence type="ECO:0000256" key="1">
    <source>
        <dbReference type="ARBA" id="ARBA00004173"/>
    </source>
</evidence>
<comment type="similarity">
    <text evidence="2 7">Belongs to the NDUFAF7 family.</text>
</comment>
<evidence type="ECO:0000256" key="6">
    <source>
        <dbReference type="ARBA" id="ARBA00048612"/>
    </source>
</evidence>
<keyword evidence="5 7" id="KW-0496">Mitochondrion</keyword>
<dbReference type="EC" id="2.1.1.320" evidence="7"/>
<dbReference type="SUPFAM" id="SSF53335">
    <property type="entry name" value="S-adenosyl-L-methionine-dependent methyltransferases"/>
    <property type="match status" value="1"/>
</dbReference>
<dbReference type="Proteomes" id="UP000669133">
    <property type="component" value="Unassembled WGS sequence"/>
</dbReference>
<dbReference type="Pfam" id="PF02636">
    <property type="entry name" value="Methyltransf_28"/>
    <property type="match status" value="1"/>
</dbReference>
<dbReference type="InterPro" id="IPR029063">
    <property type="entry name" value="SAM-dependent_MTases_sf"/>
</dbReference>
<evidence type="ECO:0000256" key="5">
    <source>
        <dbReference type="ARBA" id="ARBA00023128"/>
    </source>
</evidence>
<name>A0A8H8D8B7_9ASCO</name>
<comment type="function">
    <text evidence="7">Arginine methyltransferase involved in the assembly or stability of mitochondrial NADH:ubiquinone oxidoreductase complex (complex I).</text>
</comment>
<dbReference type="GO" id="GO:0032259">
    <property type="term" value="P:methylation"/>
    <property type="evidence" value="ECO:0007669"/>
    <property type="project" value="UniProtKB-KW"/>
</dbReference>